<dbReference type="GeneID" id="106176934"/>
<dbReference type="KEGG" id="lak:106176934"/>
<proteinExistence type="predicted"/>
<protein>
    <submittedName>
        <fullName evidence="2">Uncharacterized protein LOC106176934</fullName>
    </submittedName>
</protein>
<reference evidence="2" key="1">
    <citation type="submission" date="2025-08" db="UniProtKB">
        <authorList>
            <consortium name="RefSeq"/>
        </authorList>
    </citation>
    <scope>IDENTIFICATION</scope>
    <source>
        <tissue evidence="2">Gonads</tissue>
    </source>
</reference>
<dbReference type="Proteomes" id="UP000085678">
    <property type="component" value="Unplaced"/>
</dbReference>
<dbReference type="OrthoDB" id="9998510at2759"/>
<dbReference type="InParanoid" id="A0A1S3JXE0"/>
<dbReference type="AlphaFoldDB" id="A0A1S3JXE0"/>
<sequence>MAESFCTSVAPAASMVYAVRRNCSGQTPTCDGVCRALAGTMREDVKGNMGYSGSGCYEAIHIYKQRPRFAVNHDYPQPDAMKLGLKIYRYGQRAGCGWKANHCGPNYCCCRVW</sequence>
<evidence type="ECO:0000313" key="2">
    <source>
        <dbReference type="RefSeq" id="XP_013414977.1"/>
    </source>
</evidence>
<evidence type="ECO:0000313" key="1">
    <source>
        <dbReference type="Proteomes" id="UP000085678"/>
    </source>
</evidence>
<gene>
    <name evidence="2" type="primary">LOC106176934</name>
</gene>
<organism evidence="1 2">
    <name type="scientific">Lingula anatina</name>
    <name type="common">Brachiopod</name>
    <name type="synonym">Lingula unguis</name>
    <dbReference type="NCBI Taxonomy" id="7574"/>
    <lineage>
        <taxon>Eukaryota</taxon>
        <taxon>Metazoa</taxon>
        <taxon>Spiralia</taxon>
        <taxon>Lophotrochozoa</taxon>
        <taxon>Brachiopoda</taxon>
        <taxon>Linguliformea</taxon>
        <taxon>Lingulata</taxon>
        <taxon>Lingulida</taxon>
        <taxon>Linguloidea</taxon>
        <taxon>Lingulidae</taxon>
        <taxon>Lingula</taxon>
    </lineage>
</organism>
<name>A0A1S3JXE0_LINAN</name>
<dbReference type="RefSeq" id="XP_013414977.1">
    <property type="nucleotide sequence ID" value="XM_013559523.2"/>
</dbReference>
<keyword evidence="1" id="KW-1185">Reference proteome</keyword>
<accession>A0A1S3JXE0</accession>